<reference evidence="1" key="1">
    <citation type="submission" date="2023-04" db="EMBL/GenBank/DDBJ databases">
        <title>A chromosome-level genome assembly of the parasitoid wasp Eretmocerus hayati.</title>
        <authorList>
            <person name="Zhong Y."/>
            <person name="Liu S."/>
            <person name="Liu Y."/>
        </authorList>
    </citation>
    <scope>NUCLEOTIDE SEQUENCE</scope>
    <source>
        <strain evidence="1">ZJU_SS_LIU_2023</strain>
    </source>
</reference>
<proteinExistence type="predicted"/>
<organism evidence="1 2">
    <name type="scientific">Eretmocerus hayati</name>
    <dbReference type="NCBI Taxonomy" id="131215"/>
    <lineage>
        <taxon>Eukaryota</taxon>
        <taxon>Metazoa</taxon>
        <taxon>Ecdysozoa</taxon>
        <taxon>Arthropoda</taxon>
        <taxon>Hexapoda</taxon>
        <taxon>Insecta</taxon>
        <taxon>Pterygota</taxon>
        <taxon>Neoptera</taxon>
        <taxon>Endopterygota</taxon>
        <taxon>Hymenoptera</taxon>
        <taxon>Apocrita</taxon>
        <taxon>Proctotrupomorpha</taxon>
        <taxon>Chalcidoidea</taxon>
        <taxon>Aphelinidae</taxon>
        <taxon>Aphelininae</taxon>
        <taxon>Eretmocerus</taxon>
    </lineage>
</organism>
<protein>
    <submittedName>
        <fullName evidence="1">Uncharacterized protein</fullName>
    </submittedName>
</protein>
<dbReference type="Proteomes" id="UP001239111">
    <property type="component" value="Chromosome 4"/>
</dbReference>
<keyword evidence="2" id="KW-1185">Reference proteome</keyword>
<comment type="caution">
    <text evidence="1">The sequence shown here is derived from an EMBL/GenBank/DDBJ whole genome shotgun (WGS) entry which is preliminary data.</text>
</comment>
<gene>
    <name evidence="1" type="ORF">QAD02_008782</name>
</gene>
<evidence type="ECO:0000313" key="1">
    <source>
        <dbReference type="EMBL" id="KAJ8667120.1"/>
    </source>
</evidence>
<sequence>MVIDQLVGPLGQIIVYGTIAVVVVVAMLIIACFVTPGCIGYECFRPKKKVLPSPPNTNGKINDNLRLNDVSYRSWRINSLYNNNENGTISEDSVSHRDSFNSNNSQTETVNTSSVINLVPKKEKNEKKDRDFPTEITLSLRYLPHCEGVTSSKLVIGIEAISGLPPKQYNCTVEPYVVLDIIKQTWAHGKRKKIYSFRTRGVKHTASPIFKESFVVTGMTASEMKEWILNFEAYDHDRYANHTRLSELQVPLRDVKKIFVSPETHLLNFRMKPSRQEYGNILLGVSYLPTAQRLSINVMKLRNIKFIPAVSSVNKFNPYVRILMLNGKTGRRIKKRKTRSIPATPEPEFNETLTFDLPATQCDTLQFLIILCSKASPDSNAPMMSEVPSDSEDSVSSYQRPKDVCIGKIALGKGVRGVTERLHWFSVLQNPRKLVTVWHTLK</sequence>
<dbReference type="EMBL" id="CM056744">
    <property type="protein sequence ID" value="KAJ8667120.1"/>
    <property type="molecule type" value="Genomic_DNA"/>
</dbReference>
<accession>A0ACC2N7F4</accession>
<evidence type="ECO:0000313" key="2">
    <source>
        <dbReference type="Proteomes" id="UP001239111"/>
    </source>
</evidence>
<name>A0ACC2N7F4_9HYME</name>